<reference evidence="3 4" key="1">
    <citation type="submission" date="2018-12" db="EMBL/GenBank/DDBJ databases">
        <authorList>
            <person name="Feng G."/>
            <person name="Zhu H."/>
        </authorList>
    </citation>
    <scope>NUCLEOTIDE SEQUENCE [LARGE SCALE GENOMIC DNA]</scope>
    <source>
        <strain evidence="3 4">LMG 26000</strain>
    </source>
</reference>
<comment type="caution">
    <text evidence="3">The sequence shown here is derived from an EMBL/GenBank/DDBJ whole genome shotgun (WGS) entry which is preliminary data.</text>
</comment>
<organism evidence="3 4">
    <name type="scientific">Hymenobacter perfusus</name>
    <dbReference type="NCBI Taxonomy" id="1236770"/>
    <lineage>
        <taxon>Bacteria</taxon>
        <taxon>Pseudomonadati</taxon>
        <taxon>Bacteroidota</taxon>
        <taxon>Cytophagia</taxon>
        <taxon>Cytophagales</taxon>
        <taxon>Hymenobacteraceae</taxon>
        <taxon>Hymenobacter</taxon>
    </lineage>
</organism>
<evidence type="ECO:0000256" key="1">
    <source>
        <dbReference type="SAM" id="MobiDB-lite"/>
    </source>
</evidence>
<feature type="compositionally biased region" description="Basic residues" evidence="1">
    <location>
        <begin position="99"/>
        <end position="111"/>
    </location>
</feature>
<feature type="region of interest" description="Disordered" evidence="1">
    <location>
        <begin position="60"/>
        <end position="111"/>
    </location>
</feature>
<dbReference type="AlphaFoldDB" id="A0A428KJ48"/>
<evidence type="ECO:0000313" key="4">
    <source>
        <dbReference type="Proteomes" id="UP000270291"/>
    </source>
</evidence>
<dbReference type="EMBL" id="RWIU01000001">
    <property type="protein sequence ID" value="RSK46365.1"/>
    <property type="molecule type" value="Genomic_DNA"/>
</dbReference>
<feature type="chain" id="PRO_5019020849" evidence="2">
    <location>
        <begin position="22"/>
        <end position="111"/>
    </location>
</feature>
<keyword evidence="2" id="KW-0732">Signal</keyword>
<keyword evidence="4" id="KW-1185">Reference proteome</keyword>
<feature type="signal peptide" evidence="2">
    <location>
        <begin position="1"/>
        <end position="21"/>
    </location>
</feature>
<dbReference type="RefSeq" id="WP_125435870.1">
    <property type="nucleotide sequence ID" value="NZ_RWIU01000001.1"/>
</dbReference>
<dbReference type="Proteomes" id="UP000270291">
    <property type="component" value="Unassembled WGS sequence"/>
</dbReference>
<gene>
    <name evidence="3" type="ORF">EI293_04130</name>
</gene>
<name>A0A428KJ48_9BACT</name>
<sequence length="111" mass="12565">MRYFLFNTLLLLGLASTPAWAQLESTSPAQQRAANRKALRDADKFNAKYKDSHLTVTKEELKHQGAGKQEVLAPPPGQASYQFDRDGTPRVSEPSRISLRLRKKRDVTRVQ</sequence>
<protein>
    <submittedName>
        <fullName evidence="3">Uncharacterized protein</fullName>
    </submittedName>
</protein>
<dbReference type="OrthoDB" id="884774at2"/>
<evidence type="ECO:0000256" key="2">
    <source>
        <dbReference type="SAM" id="SignalP"/>
    </source>
</evidence>
<evidence type="ECO:0000313" key="3">
    <source>
        <dbReference type="EMBL" id="RSK46365.1"/>
    </source>
</evidence>
<proteinExistence type="predicted"/>
<accession>A0A428KJ48</accession>